<name>A0AAJ1IGT9_9SPIO</name>
<keyword evidence="3 5" id="KW-0288">FMN</keyword>
<keyword evidence="2 5" id="KW-0285">Flavoprotein</keyword>
<reference evidence="7 8" key="1">
    <citation type="submission" date="2022-12" db="EMBL/GenBank/DDBJ databases">
        <title>Metagenome assembled genome from gulf of manar.</title>
        <authorList>
            <person name="Kohli P."/>
            <person name="Pk S."/>
            <person name="Venkata Ramana C."/>
            <person name="Sasikala C."/>
        </authorList>
    </citation>
    <scope>NUCLEOTIDE SEQUENCE [LARGE SCALE GENOMIC DNA]</scope>
    <source>
        <strain evidence="7">JB008</strain>
    </source>
</reference>
<dbReference type="SUPFAM" id="SSF55469">
    <property type="entry name" value="FMN-dependent nitroreductase-like"/>
    <property type="match status" value="1"/>
</dbReference>
<dbReference type="InterPro" id="IPR029479">
    <property type="entry name" value="Nitroreductase"/>
</dbReference>
<dbReference type="PANTHER" id="PTHR43425">
    <property type="entry name" value="OXYGEN-INSENSITIVE NADPH NITROREDUCTASE"/>
    <property type="match status" value="1"/>
</dbReference>
<evidence type="ECO:0000256" key="4">
    <source>
        <dbReference type="ARBA" id="ARBA00023002"/>
    </source>
</evidence>
<evidence type="ECO:0000313" key="7">
    <source>
        <dbReference type="EMBL" id="MDC7227934.1"/>
    </source>
</evidence>
<organism evidence="7 8">
    <name type="scientific">Candidatus Thalassospirochaeta sargassi</name>
    <dbReference type="NCBI Taxonomy" id="3119039"/>
    <lineage>
        <taxon>Bacteria</taxon>
        <taxon>Pseudomonadati</taxon>
        <taxon>Spirochaetota</taxon>
        <taxon>Spirochaetia</taxon>
        <taxon>Spirochaetales</taxon>
        <taxon>Spirochaetaceae</taxon>
        <taxon>Candidatus Thalassospirochaeta</taxon>
    </lineage>
</organism>
<evidence type="ECO:0000256" key="3">
    <source>
        <dbReference type="ARBA" id="ARBA00022643"/>
    </source>
</evidence>
<proteinExistence type="inferred from homology"/>
<evidence type="ECO:0000256" key="2">
    <source>
        <dbReference type="ARBA" id="ARBA00022630"/>
    </source>
</evidence>
<accession>A0AAJ1IGT9</accession>
<dbReference type="PANTHER" id="PTHR43425:SF2">
    <property type="entry name" value="OXYGEN-INSENSITIVE NADPH NITROREDUCTASE"/>
    <property type="match status" value="1"/>
</dbReference>
<dbReference type="Gene3D" id="3.40.109.10">
    <property type="entry name" value="NADH Oxidase"/>
    <property type="match status" value="1"/>
</dbReference>
<dbReference type="InterPro" id="IPR016446">
    <property type="entry name" value="Flavin_OxRdtase_Frp"/>
</dbReference>
<dbReference type="Pfam" id="PF00881">
    <property type="entry name" value="Nitroreductase"/>
    <property type="match status" value="1"/>
</dbReference>
<evidence type="ECO:0000256" key="5">
    <source>
        <dbReference type="PIRNR" id="PIRNR005426"/>
    </source>
</evidence>
<protein>
    <submittedName>
        <fullName evidence="7">Nitroreductase family protein</fullName>
    </submittedName>
</protein>
<evidence type="ECO:0000259" key="6">
    <source>
        <dbReference type="Pfam" id="PF00881"/>
    </source>
</evidence>
<evidence type="ECO:0000313" key="8">
    <source>
        <dbReference type="Proteomes" id="UP001221217"/>
    </source>
</evidence>
<dbReference type="EMBL" id="JAQQAL010000035">
    <property type="protein sequence ID" value="MDC7227934.1"/>
    <property type="molecule type" value="Genomic_DNA"/>
</dbReference>
<comment type="caution">
    <text evidence="7">The sequence shown here is derived from an EMBL/GenBank/DDBJ whole genome shotgun (WGS) entry which is preliminary data.</text>
</comment>
<keyword evidence="5" id="KW-0521">NADP</keyword>
<keyword evidence="4 5" id="KW-0560">Oxidoreductase</keyword>
<sequence length="265" mass="30913">MINRTLEIMLNRHSVRKYADQPISSDDKHRLFNCAMRAPTAGNLMLYSMIEVSDQKLKDRLAVTCDNQPFIAKAPLVVLFLADYQRMFDYYLAFEADKWAEKNGMKFRSPEEGDLLLAVNDALIAAQSMVTAAESIGIGSCYIGDIMENFEEHRDMFNLPRYVFPITLLCFGHILHSEKPRRQIPRLDEKFVHFENTYKSFDDADLVHLMDKTEEWQYQGRPHVYEEGNIGCNLYKRKYAADYSIEMNRSVRAALENWKKDKNLQ</sequence>
<gene>
    <name evidence="7" type="ORF">PQJ61_14305</name>
</gene>
<dbReference type="AlphaFoldDB" id="A0AAJ1IGT9"/>
<feature type="domain" description="Nitroreductase" evidence="6">
    <location>
        <begin position="11"/>
        <end position="173"/>
    </location>
</feature>
<dbReference type="InterPro" id="IPR000415">
    <property type="entry name" value="Nitroreductase-like"/>
</dbReference>
<dbReference type="GO" id="GO:0016491">
    <property type="term" value="F:oxidoreductase activity"/>
    <property type="evidence" value="ECO:0007669"/>
    <property type="project" value="UniProtKB-UniRule"/>
</dbReference>
<dbReference type="PIRSF" id="PIRSF005426">
    <property type="entry name" value="Frp"/>
    <property type="match status" value="1"/>
</dbReference>
<dbReference type="Proteomes" id="UP001221217">
    <property type="component" value="Unassembled WGS sequence"/>
</dbReference>
<evidence type="ECO:0000256" key="1">
    <source>
        <dbReference type="ARBA" id="ARBA00008366"/>
    </source>
</evidence>
<comment type="similarity">
    <text evidence="1 5">Belongs to the flavin oxidoreductase frp family.</text>
</comment>